<dbReference type="SUPFAM" id="SSF51161">
    <property type="entry name" value="Trimeric LpxA-like enzymes"/>
    <property type="match status" value="1"/>
</dbReference>
<dbReference type="AlphaFoldDB" id="A0A1F7I961"/>
<organism evidence="1 2">
    <name type="scientific">Candidatus Roizmanbacteria bacterium RIFCSPLOWO2_01_FULL_35_13</name>
    <dbReference type="NCBI Taxonomy" id="1802055"/>
    <lineage>
        <taxon>Bacteria</taxon>
        <taxon>Candidatus Roizmaniibacteriota</taxon>
    </lineage>
</organism>
<comment type="caution">
    <text evidence="1">The sequence shown here is derived from an EMBL/GenBank/DDBJ whole genome shotgun (WGS) entry which is preliminary data.</text>
</comment>
<protein>
    <recommendedName>
        <fullName evidence="3">Acetyltransferase</fullName>
    </recommendedName>
</protein>
<dbReference type="Proteomes" id="UP000179270">
    <property type="component" value="Unassembled WGS sequence"/>
</dbReference>
<accession>A0A1F7I961</accession>
<gene>
    <name evidence="1" type="ORF">A3A74_05485</name>
</gene>
<evidence type="ECO:0000313" key="1">
    <source>
        <dbReference type="EMBL" id="OGK39907.1"/>
    </source>
</evidence>
<dbReference type="Gene3D" id="2.160.10.10">
    <property type="entry name" value="Hexapeptide repeat proteins"/>
    <property type="match status" value="1"/>
</dbReference>
<sequence>MQTIYFNLTYIKNRLALRVRGASYGKNLEIFTSFLMQDVQRLKIGDNVLIGKQCNFYAGSGIKIGDNVMIGNNVSIISNDHEFKNKSRPMKLQHLHYEKTPVVIEDDVLMGDKAIILKKVRVSRGSIVGAGAVVTKNVPEYTIVGGNPAKIIGTR</sequence>
<dbReference type="InterPro" id="IPR051159">
    <property type="entry name" value="Hexapeptide_acetyltransf"/>
</dbReference>
<name>A0A1F7I961_9BACT</name>
<dbReference type="Pfam" id="PF14602">
    <property type="entry name" value="Hexapep_2"/>
    <property type="match status" value="2"/>
</dbReference>
<dbReference type="PANTHER" id="PTHR23416">
    <property type="entry name" value="SIALIC ACID SYNTHASE-RELATED"/>
    <property type="match status" value="1"/>
</dbReference>
<dbReference type="STRING" id="1802055.A3A74_05485"/>
<dbReference type="InterPro" id="IPR011004">
    <property type="entry name" value="Trimer_LpxA-like_sf"/>
</dbReference>
<dbReference type="EMBL" id="MGAF01000042">
    <property type="protein sequence ID" value="OGK39907.1"/>
    <property type="molecule type" value="Genomic_DNA"/>
</dbReference>
<proteinExistence type="predicted"/>
<evidence type="ECO:0008006" key="3">
    <source>
        <dbReference type="Google" id="ProtNLM"/>
    </source>
</evidence>
<dbReference type="CDD" id="cd04647">
    <property type="entry name" value="LbH_MAT_like"/>
    <property type="match status" value="1"/>
</dbReference>
<reference evidence="1 2" key="1">
    <citation type="journal article" date="2016" name="Nat. Commun.">
        <title>Thousands of microbial genomes shed light on interconnected biogeochemical processes in an aquifer system.</title>
        <authorList>
            <person name="Anantharaman K."/>
            <person name="Brown C.T."/>
            <person name="Hug L.A."/>
            <person name="Sharon I."/>
            <person name="Castelle C.J."/>
            <person name="Probst A.J."/>
            <person name="Thomas B.C."/>
            <person name="Singh A."/>
            <person name="Wilkins M.J."/>
            <person name="Karaoz U."/>
            <person name="Brodie E.L."/>
            <person name="Williams K.H."/>
            <person name="Hubbard S.S."/>
            <person name="Banfield J.F."/>
        </authorList>
    </citation>
    <scope>NUCLEOTIDE SEQUENCE [LARGE SCALE GENOMIC DNA]</scope>
</reference>
<dbReference type="InterPro" id="IPR001451">
    <property type="entry name" value="Hexapep"/>
</dbReference>
<evidence type="ECO:0000313" key="2">
    <source>
        <dbReference type="Proteomes" id="UP000179270"/>
    </source>
</evidence>